<evidence type="ECO:0000256" key="4">
    <source>
        <dbReference type="ARBA" id="ARBA00023136"/>
    </source>
</evidence>
<organism evidence="6 7">
    <name type="scientific">Bradyrhizobium betae</name>
    <dbReference type="NCBI Taxonomy" id="244734"/>
    <lineage>
        <taxon>Bacteria</taxon>
        <taxon>Pseudomonadati</taxon>
        <taxon>Pseudomonadota</taxon>
        <taxon>Alphaproteobacteria</taxon>
        <taxon>Hyphomicrobiales</taxon>
        <taxon>Nitrobacteraceae</taxon>
        <taxon>Bradyrhizobium</taxon>
    </lineage>
</organism>
<evidence type="ECO:0000313" key="7">
    <source>
        <dbReference type="Proteomes" id="UP001058872"/>
    </source>
</evidence>
<protein>
    <submittedName>
        <fullName evidence="6">MipA/OmpV family protein</fullName>
    </submittedName>
</protein>
<dbReference type="PANTHER" id="PTHR38776">
    <property type="entry name" value="MLTA-INTERACTING PROTEIN-RELATED"/>
    <property type="match status" value="1"/>
</dbReference>
<dbReference type="EMBL" id="CP028989">
    <property type="protein sequence ID" value="UUO68623.1"/>
    <property type="molecule type" value="Genomic_DNA"/>
</dbReference>
<accession>A0AAE9SUK3</accession>
<keyword evidence="4" id="KW-0472">Membrane</keyword>
<evidence type="ECO:0000256" key="5">
    <source>
        <dbReference type="ARBA" id="ARBA00023237"/>
    </source>
</evidence>
<sequence length="349" mass="37309">MLVRWPAICLPAADRPAAPALQSWGNFAGPHAELRTTSVDQATRPVRGPVMTYPDEAALRLTVTARLTTALLAALGATLTIPQSASAQTAAKTAFTLPAPPFDLPMLPSPTGNWTVMVGIGGQYMPDFVGSKNGKFMPIPIFSIRRAGSIDQFRGPRDSASIALLDVGNFRAGPAFKYVAARKADKYAELTGLGDVKAAYELGGFVEYYPVDWLRLRGELRQGIGGHTGTVADVSADVIVPLIQRLTISAGPRFTWKSSKATAPYFGVDAAQALASGLPMYDAKSGAHSVGFGSQISYRINPQWEVHAYVEYEKLLGDAADNPLVKLRGSSNQTTVGLGASYSFDFRIR</sequence>
<keyword evidence="3" id="KW-0732">Signal</keyword>
<dbReference type="SUPFAM" id="SSF56925">
    <property type="entry name" value="OMPA-like"/>
    <property type="match status" value="1"/>
</dbReference>
<dbReference type="Pfam" id="PF06629">
    <property type="entry name" value="MipA"/>
    <property type="match status" value="1"/>
</dbReference>
<evidence type="ECO:0000256" key="1">
    <source>
        <dbReference type="ARBA" id="ARBA00004442"/>
    </source>
</evidence>
<proteinExistence type="inferred from homology"/>
<evidence type="ECO:0000256" key="3">
    <source>
        <dbReference type="ARBA" id="ARBA00022729"/>
    </source>
</evidence>
<reference evidence="6" key="1">
    <citation type="submission" date="2018-04" db="EMBL/GenBank/DDBJ databases">
        <title>Genomes of Endosymbiotic and Endophytic Bradyrhizobium Publication status.</title>
        <authorList>
            <person name="Guha S."/>
            <person name="Jorrin B."/>
            <person name="Sarkar M."/>
            <person name="Poole P.S."/>
            <person name="DasGupta M."/>
        </authorList>
    </citation>
    <scope>NUCLEOTIDE SEQUENCE</scope>
    <source>
        <strain evidence="6">WBOS16</strain>
    </source>
</reference>
<dbReference type="InterPro" id="IPR011250">
    <property type="entry name" value="OMP/PagP_B-barrel"/>
</dbReference>
<name>A0AAE9SUK3_9BRAD</name>
<evidence type="ECO:0000313" key="6">
    <source>
        <dbReference type="EMBL" id="UUO68623.1"/>
    </source>
</evidence>
<comment type="subcellular location">
    <subcellularLocation>
        <location evidence="1">Cell outer membrane</location>
    </subcellularLocation>
</comment>
<comment type="similarity">
    <text evidence="2">Belongs to the MipA/OmpV family.</text>
</comment>
<keyword evidence="5" id="KW-0998">Cell outer membrane</keyword>
<dbReference type="PANTHER" id="PTHR38776:SF1">
    <property type="entry name" value="MLTA-INTERACTING PROTEIN-RELATED"/>
    <property type="match status" value="1"/>
</dbReference>
<dbReference type="Proteomes" id="UP001058872">
    <property type="component" value="Chromosome"/>
</dbReference>
<dbReference type="AlphaFoldDB" id="A0AAE9SUK3"/>
<evidence type="ECO:0000256" key="2">
    <source>
        <dbReference type="ARBA" id="ARBA00005722"/>
    </source>
</evidence>
<dbReference type="GO" id="GO:0009279">
    <property type="term" value="C:cell outer membrane"/>
    <property type="evidence" value="ECO:0007669"/>
    <property type="project" value="UniProtKB-SubCell"/>
</dbReference>
<dbReference type="InterPro" id="IPR010583">
    <property type="entry name" value="MipA"/>
</dbReference>
<gene>
    <name evidence="6" type="ORF">DCM83_27695</name>
</gene>